<evidence type="ECO:0000313" key="3">
    <source>
        <dbReference type="EMBL" id="BBF87117.1"/>
    </source>
</evidence>
<proteinExistence type="predicted"/>
<dbReference type="InterPro" id="IPR007445">
    <property type="entry name" value="PilO"/>
</dbReference>
<dbReference type="Proteomes" id="UP000198290">
    <property type="component" value="Chromosome"/>
</dbReference>
<accession>A0A3G9GQ51</accession>
<protein>
    <submittedName>
        <fullName evidence="3">Type IV pilus biogenesis protein PilO</fullName>
    </submittedName>
</protein>
<keyword evidence="2" id="KW-0812">Transmembrane</keyword>
<feature type="coiled-coil region" evidence="1">
    <location>
        <begin position="42"/>
        <end position="93"/>
    </location>
</feature>
<keyword evidence="1" id="KW-0175">Coiled coil</keyword>
<dbReference type="STRING" id="332411.VI06_15845"/>
<reference evidence="4" key="3">
    <citation type="journal article" date="2017" name="Plant Physiol. Biochem.">
        <title>Differential oxidative and antioxidative response of duckweed Lemna minor toward plant growth promoting/inhibiting bacteria.</title>
        <authorList>
            <person name="Ishizawa H."/>
            <person name="Kuroda M."/>
            <person name="Morikawa M."/>
            <person name="Ike M."/>
        </authorList>
    </citation>
    <scope>NUCLEOTIDE SEQUENCE [LARGE SCALE GENOMIC DNA]</scope>
    <source>
        <strain evidence="4">H3</strain>
    </source>
</reference>
<dbReference type="PANTHER" id="PTHR39555:SF1">
    <property type="entry name" value="TYPE IV PILUS INNER MEMBRANE COMPONENT PILO"/>
    <property type="match status" value="1"/>
</dbReference>
<dbReference type="AlphaFoldDB" id="A0A3G9GQ51"/>
<name>A0A3G9GQ51_9NEIS</name>
<evidence type="ECO:0000313" key="4">
    <source>
        <dbReference type="Proteomes" id="UP000198290"/>
    </source>
</evidence>
<keyword evidence="2" id="KW-1133">Transmembrane helix</keyword>
<feature type="transmembrane region" description="Helical" evidence="2">
    <location>
        <begin position="20"/>
        <end position="41"/>
    </location>
</feature>
<dbReference type="OrthoDB" id="9802133at2"/>
<reference evidence="4" key="1">
    <citation type="journal article" date="2017" name="Biotechnol. Biofuels">
        <title>Evaluation of environmental bacterial communities as a factor affecting the growth of duckweed Lemna minor.</title>
        <authorList>
            <person name="Ishizawa H."/>
            <person name="Kuroda M."/>
            <person name="Morikawa M."/>
            <person name="Ike M."/>
        </authorList>
    </citation>
    <scope>NUCLEOTIDE SEQUENCE [LARGE SCALE GENOMIC DNA]</scope>
    <source>
        <strain evidence="4">H3</strain>
    </source>
</reference>
<keyword evidence="4" id="KW-1185">Reference proteome</keyword>
<dbReference type="Gene3D" id="1.10.287.540">
    <property type="entry name" value="Helix hairpin bin"/>
    <property type="match status" value="1"/>
</dbReference>
<gene>
    <name evidence="3" type="ORF">DLM_3531</name>
</gene>
<dbReference type="PANTHER" id="PTHR39555">
    <property type="entry name" value="FIMBRIAL ASSEMBLY PROTEIN PILO-LIKE PROTEIN-RELATED"/>
    <property type="match status" value="1"/>
</dbReference>
<keyword evidence="2" id="KW-0472">Membrane</keyword>
<dbReference type="KEGG" id="amah:DLM_3531"/>
<evidence type="ECO:0000256" key="1">
    <source>
        <dbReference type="SAM" id="Coils"/>
    </source>
</evidence>
<sequence length="207" mass="23149">MTLDEFRNLDPKDMPNWPLPAQLVVLVFMAAVFLFLGYFFVLSDQMDKLDAAHKQEEQLKQTFIDKKRQAINLEALQQQLKEIQLSFGALLKQLPTRSDMDALLTEINQAGIGRGLQFELFRPNGEIKTAEMAEVPIAIRLTGNYNDLAAFVSDVAQLSRIVTIGDISLTPGQGKDAARMTMEATAKTYRALEPEERIAAAPQPPKK</sequence>
<dbReference type="RefSeq" id="WP_089083579.1">
    <property type="nucleotide sequence ID" value="NZ_AP018823.1"/>
</dbReference>
<dbReference type="InterPro" id="IPR014717">
    <property type="entry name" value="Transl_elong_EF1B/ribsomal_bS6"/>
</dbReference>
<dbReference type="GO" id="GO:0043683">
    <property type="term" value="P:type IV pilus assembly"/>
    <property type="evidence" value="ECO:0007669"/>
    <property type="project" value="InterPro"/>
</dbReference>
<organism evidence="3 4">
    <name type="scientific">Aquitalea magnusonii</name>
    <dbReference type="NCBI Taxonomy" id="332411"/>
    <lineage>
        <taxon>Bacteria</taxon>
        <taxon>Pseudomonadati</taxon>
        <taxon>Pseudomonadota</taxon>
        <taxon>Betaproteobacteria</taxon>
        <taxon>Neisseriales</taxon>
        <taxon>Chromobacteriaceae</taxon>
        <taxon>Aquitalea</taxon>
    </lineage>
</organism>
<dbReference type="Gene3D" id="3.30.70.60">
    <property type="match status" value="1"/>
</dbReference>
<reference evidence="3 4" key="2">
    <citation type="journal article" date="2017" name="Genome Announc.">
        <title>Draft genome sequence of Aquitalea magnusonii strain H3, a plant growth-promoting bacterium of duckweed Lemna minor.</title>
        <authorList>
            <person name="Ishizawa H."/>
            <person name="Kuroda M."/>
            <person name="Ike M."/>
        </authorList>
    </citation>
    <scope>NUCLEOTIDE SEQUENCE [LARGE SCALE GENOMIC DNA]</scope>
    <source>
        <strain evidence="3 4">H3</strain>
    </source>
</reference>
<dbReference type="EMBL" id="AP018823">
    <property type="protein sequence ID" value="BBF87117.1"/>
    <property type="molecule type" value="Genomic_DNA"/>
</dbReference>
<dbReference type="PIRSF" id="PIRSF016482">
    <property type="entry name" value="PilO"/>
    <property type="match status" value="1"/>
</dbReference>
<dbReference type="GO" id="GO:0043107">
    <property type="term" value="P:type IV pilus-dependent motility"/>
    <property type="evidence" value="ECO:0007669"/>
    <property type="project" value="InterPro"/>
</dbReference>
<evidence type="ECO:0000256" key="2">
    <source>
        <dbReference type="SAM" id="Phobius"/>
    </source>
</evidence>
<dbReference type="Pfam" id="PF04350">
    <property type="entry name" value="PilO"/>
    <property type="match status" value="1"/>
</dbReference>